<evidence type="ECO:0000259" key="17">
    <source>
        <dbReference type="Pfam" id="PF08264"/>
    </source>
</evidence>
<dbReference type="GO" id="GO:0006428">
    <property type="term" value="P:isoleucyl-tRNA aminoacylation"/>
    <property type="evidence" value="ECO:0007669"/>
    <property type="project" value="UniProtKB-UniRule"/>
</dbReference>
<comment type="domain">
    <text evidence="15">IleRS has two distinct active sites: one for aminoacylation and one for editing. The misactivated valine is translocated from the active site to the editing site, which sterically excludes the correctly activated isoleucine. The single editing site contains two valyl binding pockets, one specific for each substrate (Val-AMP or Val-tRNA(Ile)).</text>
</comment>
<feature type="short sequence motif" description="'HIGH' region" evidence="15">
    <location>
        <begin position="42"/>
        <end position="52"/>
    </location>
</feature>
<evidence type="ECO:0000313" key="18">
    <source>
        <dbReference type="EMBL" id="OHA63740.1"/>
    </source>
</evidence>
<dbReference type="InterPro" id="IPR014729">
    <property type="entry name" value="Rossmann-like_a/b/a_fold"/>
</dbReference>
<evidence type="ECO:0000256" key="15">
    <source>
        <dbReference type="HAMAP-Rule" id="MF_02003"/>
    </source>
</evidence>
<evidence type="ECO:0000256" key="13">
    <source>
        <dbReference type="ARBA" id="ARBA00025217"/>
    </source>
</evidence>
<dbReference type="AlphaFoldDB" id="A0A1G2QT07"/>
<dbReference type="InterPro" id="IPR013155">
    <property type="entry name" value="M/V/L/I-tRNA-synth_anticd-bd"/>
</dbReference>
<evidence type="ECO:0000256" key="8">
    <source>
        <dbReference type="ARBA" id="ARBA00022741"/>
    </source>
</evidence>
<dbReference type="GO" id="GO:0000049">
    <property type="term" value="F:tRNA binding"/>
    <property type="evidence" value="ECO:0007669"/>
    <property type="project" value="InterPro"/>
</dbReference>
<evidence type="ECO:0000259" key="16">
    <source>
        <dbReference type="Pfam" id="PF00133"/>
    </source>
</evidence>
<dbReference type="InterPro" id="IPR002301">
    <property type="entry name" value="Ile-tRNA-ligase"/>
</dbReference>
<dbReference type="SMART" id="SM00855">
    <property type="entry name" value="PGAM"/>
    <property type="match status" value="1"/>
</dbReference>
<dbReference type="Pfam" id="PF08264">
    <property type="entry name" value="Anticodon_1"/>
    <property type="match status" value="1"/>
</dbReference>
<dbReference type="HAMAP" id="MF_02003">
    <property type="entry name" value="Ile_tRNA_synth_type2"/>
    <property type="match status" value="1"/>
</dbReference>
<dbReference type="InterPro" id="IPR023586">
    <property type="entry name" value="Ile-tRNA-ligase_type2"/>
</dbReference>
<dbReference type="PANTHER" id="PTHR42780">
    <property type="entry name" value="SOLEUCYL-TRNA SYNTHETASE"/>
    <property type="match status" value="1"/>
</dbReference>
<comment type="similarity">
    <text evidence="3 15">Belongs to the class-I aminoacyl-tRNA synthetase family. IleS type 2 subfamily.</text>
</comment>
<evidence type="ECO:0000256" key="14">
    <source>
        <dbReference type="ARBA" id="ARBA00048359"/>
    </source>
</evidence>
<evidence type="ECO:0000256" key="6">
    <source>
        <dbReference type="ARBA" id="ARBA00022598"/>
    </source>
</evidence>
<comment type="catalytic activity">
    <reaction evidence="14 15">
        <text>tRNA(Ile) + L-isoleucine + ATP = L-isoleucyl-tRNA(Ile) + AMP + diphosphate</text>
        <dbReference type="Rhea" id="RHEA:11060"/>
        <dbReference type="Rhea" id="RHEA-COMP:9666"/>
        <dbReference type="Rhea" id="RHEA-COMP:9695"/>
        <dbReference type="ChEBI" id="CHEBI:30616"/>
        <dbReference type="ChEBI" id="CHEBI:33019"/>
        <dbReference type="ChEBI" id="CHEBI:58045"/>
        <dbReference type="ChEBI" id="CHEBI:78442"/>
        <dbReference type="ChEBI" id="CHEBI:78528"/>
        <dbReference type="ChEBI" id="CHEBI:456215"/>
        <dbReference type="EC" id="6.1.1.5"/>
    </reaction>
</comment>
<feature type="domain" description="Methionyl/Valyl/Leucyl/Isoleucyl-tRNA synthetase anticodon-binding" evidence="17">
    <location>
        <begin position="892"/>
        <end position="1060"/>
    </location>
</feature>
<feature type="short sequence motif" description="'KMSKS' region" evidence="15">
    <location>
        <begin position="801"/>
        <end position="805"/>
    </location>
</feature>
<dbReference type="GO" id="GO:0005524">
    <property type="term" value="F:ATP binding"/>
    <property type="evidence" value="ECO:0007669"/>
    <property type="project" value="UniProtKB-UniRule"/>
</dbReference>
<evidence type="ECO:0000256" key="11">
    <source>
        <dbReference type="ARBA" id="ARBA00022917"/>
    </source>
</evidence>
<dbReference type="Proteomes" id="UP000178170">
    <property type="component" value="Unassembled WGS sequence"/>
</dbReference>
<dbReference type="Gene3D" id="3.40.50.1240">
    <property type="entry name" value="Phosphoglycerate mutase-like"/>
    <property type="match status" value="1"/>
</dbReference>
<dbReference type="InterPro" id="IPR033709">
    <property type="entry name" value="Anticodon_Ile_ABEc"/>
</dbReference>
<keyword evidence="7 15" id="KW-0479">Metal-binding</keyword>
<name>A0A1G2QT07_9BACT</name>
<dbReference type="GO" id="GO:0002161">
    <property type="term" value="F:aminoacyl-tRNA deacylase activity"/>
    <property type="evidence" value="ECO:0007669"/>
    <property type="project" value="InterPro"/>
</dbReference>
<keyword evidence="8 15" id="KW-0547">Nucleotide-binding</keyword>
<dbReference type="SUPFAM" id="SSF47323">
    <property type="entry name" value="Anticodon-binding domain of a subclass of class I aminoacyl-tRNA synthetases"/>
    <property type="match status" value="1"/>
</dbReference>
<dbReference type="InterPro" id="IPR009008">
    <property type="entry name" value="Val/Leu/Ile-tRNA-synth_edit"/>
</dbReference>
<dbReference type="EC" id="6.1.1.5" evidence="15"/>
<evidence type="ECO:0000256" key="1">
    <source>
        <dbReference type="ARBA" id="ARBA00001947"/>
    </source>
</evidence>
<dbReference type="Pfam" id="PF00300">
    <property type="entry name" value="His_Phos_1"/>
    <property type="match status" value="1"/>
</dbReference>
<dbReference type="Pfam" id="PF00133">
    <property type="entry name" value="tRNA-synt_1"/>
    <property type="match status" value="2"/>
</dbReference>
<comment type="subunit">
    <text evidence="4 15">Monomer.</text>
</comment>
<reference evidence="18 19" key="1">
    <citation type="journal article" date="2016" name="Nat. Commun.">
        <title>Thousands of microbial genomes shed light on interconnected biogeochemical processes in an aquifer system.</title>
        <authorList>
            <person name="Anantharaman K."/>
            <person name="Brown C.T."/>
            <person name="Hug L.A."/>
            <person name="Sharon I."/>
            <person name="Castelle C.J."/>
            <person name="Probst A.J."/>
            <person name="Thomas B.C."/>
            <person name="Singh A."/>
            <person name="Wilkins M.J."/>
            <person name="Karaoz U."/>
            <person name="Brodie E.L."/>
            <person name="Williams K.H."/>
            <person name="Hubbard S.S."/>
            <person name="Banfield J.F."/>
        </authorList>
    </citation>
    <scope>NUCLEOTIDE SEQUENCE [LARGE SCALE GENOMIC DNA]</scope>
</reference>
<dbReference type="PRINTS" id="PR00984">
    <property type="entry name" value="TRNASYNTHILE"/>
</dbReference>
<evidence type="ECO:0000256" key="5">
    <source>
        <dbReference type="ARBA" id="ARBA00022490"/>
    </source>
</evidence>
<evidence type="ECO:0000256" key="4">
    <source>
        <dbReference type="ARBA" id="ARBA00011245"/>
    </source>
</evidence>
<dbReference type="FunFam" id="3.40.50.620:FF:000063">
    <property type="entry name" value="Isoleucine--tRNA ligase"/>
    <property type="match status" value="1"/>
</dbReference>
<dbReference type="GO" id="GO:0008270">
    <property type="term" value="F:zinc ion binding"/>
    <property type="evidence" value="ECO:0007669"/>
    <property type="project" value="UniProtKB-UniRule"/>
</dbReference>
<dbReference type="GO" id="GO:0004822">
    <property type="term" value="F:isoleucine-tRNA ligase activity"/>
    <property type="evidence" value="ECO:0007669"/>
    <property type="project" value="UniProtKB-UniRule"/>
</dbReference>
<proteinExistence type="inferred from homology"/>
<comment type="function">
    <text evidence="13 15">Catalyzes the attachment of isoleucine to tRNA(Ile). As IleRS can inadvertently accommodate and process structurally similar amino acids such as valine, to avoid such errors it has two additional distinct tRNA(Ile)-dependent editing activities. One activity is designated as 'pretransfer' editing and involves the hydrolysis of activated Val-AMP. The other activity is designated 'posttransfer' editing and involves deacylation of mischarged Val-tRNA(Ile).</text>
</comment>
<sequence length="1203" mass="139442">MEADFPRLEEQILKRWKEQKAFEKSLQKRQKGKRFVFYEGPPTANGSPGIHHVLSRAFKDVICRYKTMRGFYVGRKAGWDTHGLPVELQIEKKLGLSSKKEIEQYGIAKFNKACKQSVWEYKKEWDDLTQRIGFWLDTDNPYITYNKEYMEGLWWIIKQFWGKGLLYKDYKVVPYCPRCGTPESSHELAQGYKTVTENSVFVKFKVSSFKFQANPKPQTPKKTFLLAWTTTPWTLPGNVALAVGEKIRYAFVEQGEETYIIAKNLLKNLEGEYKLVKEVLGKELEGLEYEPLFDSLKNQPEKKHYVALADFVSTEEGSGIVHTAVMYGEDDYQLGTKLGLPKKHTVDEEGKFNELVPQWKGVFVKEVEPLIIEDLQKRNLLYKEELYEHEYPFCWRCSTPLLYYAKDSWFVNMQKVKKQLIASNKSINWVPPHIKTGRMGEWLAEVKDWAFSRERYWGTPLPVWECGTCAHREVVGSAWDLEQLQKPNNTYYILRHGHSQRQLTNVSASWPEKNPSPLTPKGRKQIQKLAKLLKKKKIDTIVSSDLLRAKETAEIVAGELGLRVEYDQGLRESDMGIFNGKHVDEFGAYFRREGETPLQHYLRRFQEGPPEGETYLHVQKRVYKFMGDMEEKYAGKTILLVSHELPLSLLEGLMRGYSREETIRFRMKKAIETGEARSIAFHRFPYNEDMEIDLHRPYIDAIEFDCAKCEKGRMKRVKDVVDVWFDSGSMPFASAADKATADKQGRIKAPQPYPADYITEGIDQTRGWFYTLLAVATLLGQKAPYKNVISLGHILDEKGEKMSKSKGNVVRPWDMIEKYGVDTLRWYFFTLNHPWDPKLFIEKDVQQTMRKFILTLWNSFVFYETYRKSQTPRLNAQANPKARKFKTEHILDSWIISRLHSTIKDATKSFDRYDITGAARAIESFVIDDLSLWYIRRSRQRFSRYAGSGAARQNPASKKELQEASGVLGYVLLETSKLAAPFIPFLSEHIYGEVGGKGLSTRSGWRSVHWEDWPHFAKATRGKSGLDKKLEDEMAEVRELVVKGLAERAKAGIKVRQPLAALKIKNSKLKISKDLLNLLADELNVKEVVFDKNLKGEVELDTTITPELRKEGLLREILRNIQEMRKKAGYKPQDRIYLRYQGAEELEKILRDNQKMIMPAVGIKEMQESDSSKEEFDIEQEFSAEGKTLRLGIRKLRIAIDRK</sequence>
<evidence type="ECO:0000256" key="9">
    <source>
        <dbReference type="ARBA" id="ARBA00022833"/>
    </source>
</evidence>
<dbReference type="Gene3D" id="1.10.730.10">
    <property type="entry name" value="Isoleucyl-tRNA Synthetase, Domain 1"/>
    <property type="match status" value="1"/>
</dbReference>
<evidence type="ECO:0000256" key="3">
    <source>
        <dbReference type="ARBA" id="ARBA00007078"/>
    </source>
</evidence>
<feature type="binding site" evidence="15">
    <location>
        <position position="804"/>
    </location>
    <ligand>
        <name>ATP</name>
        <dbReference type="ChEBI" id="CHEBI:30616"/>
    </ligand>
</feature>
<keyword evidence="12 15" id="KW-0030">Aminoacyl-tRNA synthetase</keyword>
<evidence type="ECO:0000256" key="2">
    <source>
        <dbReference type="ARBA" id="ARBA00004496"/>
    </source>
</evidence>
<keyword evidence="9 15" id="KW-0862">Zinc</keyword>
<keyword evidence="10 15" id="KW-0067">ATP-binding</keyword>
<evidence type="ECO:0000256" key="10">
    <source>
        <dbReference type="ARBA" id="ARBA00022840"/>
    </source>
</evidence>
<dbReference type="PANTHER" id="PTHR42780:SF1">
    <property type="entry name" value="ISOLEUCINE--TRNA LIGASE, CYTOPLASMIC"/>
    <property type="match status" value="1"/>
</dbReference>
<feature type="domain" description="Aminoacyl-tRNA synthetase class Ia" evidence="16">
    <location>
        <begin position="11"/>
        <end position="467"/>
    </location>
</feature>
<comment type="caution">
    <text evidence="18">The sequence shown here is derived from an EMBL/GenBank/DDBJ whole genome shotgun (WGS) entry which is preliminary data.</text>
</comment>
<feature type="domain" description="Aminoacyl-tRNA synthetase class Ia" evidence="16">
    <location>
        <begin position="688"/>
        <end position="829"/>
    </location>
</feature>
<evidence type="ECO:0000256" key="7">
    <source>
        <dbReference type="ARBA" id="ARBA00022723"/>
    </source>
</evidence>
<dbReference type="SUPFAM" id="SSF50677">
    <property type="entry name" value="ValRS/IleRS/LeuRS editing domain"/>
    <property type="match status" value="1"/>
</dbReference>
<protein>
    <recommendedName>
        <fullName evidence="15">Isoleucine--tRNA ligase</fullName>
        <ecNumber evidence="15">6.1.1.5</ecNumber>
    </recommendedName>
    <alternativeName>
        <fullName evidence="15">Isoleucyl-tRNA synthetase</fullName>
        <shortName evidence="15">IleRS</shortName>
    </alternativeName>
</protein>
<dbReference type="CDD" id="cd07961">
    <property type="entry name" value="Anticodon_Ia_Ile_ABEc"/>
    <property type="match status" value="1"/>
</dbReference>
<comment type="subcellular location">
    <subcellularLocation>
        <location evidence="2 15">Cytoplasm</location>
    </subcellularLocation>
</comment>
<evidence type="ECO:0000256" key="12">
    <source>
        <dbReference type="ARBA" id="ARBA00023146"/>
    </source>
</evidence>
<dbReference type="Gene3D" id="3.90.740.10">
    <property type="entry name" value="Valyl/Leucyl/Isoleucyl-tRNA synthetase, editing domain"/>
    <property type="match status" value="1"/>
</dbReference>
<comment type="cofactor">
    <cofactor evidence="1 15">
        <name>Zn(2+)</name>
        <dbReference type="ChEBI" id="CHEBI:29105"/>
    </cofactor>
</comment>
<dbReference type="InterPro" id="IPR009080">
    <property type="entry name" value="tRNAsynth_Ia_anticodon-bd"/>
</dbReference>
<dbReference type="CDD" id="cd07067">
    <property type="entry name" value="HP_PGM_like"/>
    <property type="match status" value="1"/>
</dbReference>
<dbReference type="SUPFAM" id="SSF53254">
    <property type="entry name" value="Phosphoglycerate mutase-like"/>
    <property type="match status" value="1"/>
</dbReference>
<evidence type="ECO:0000313" key="19">
    <source>
        <dbReference type="Proteomes" id="UP000178170"/>
    </source>
</evidence>
<keyword evidence="5 15" id="KW-0963">Cytoplasm</keyword>
<dbReference type="EMBL" id="MHTS01000027">
    <property type="protein sequence ID" value="OHA63740.1"/>
    <property type="molecule type" value="Genomic_DNA"/>
</dbReference>
<dbReference type="Gene3D" id="3.40.50.620">
    <property type="entry name" value="HUPs"/>
    <property type="match status" value="2"/>
</dbReference>
<keyword evidence="6 15" id="KW-0436">Ligase</keyword>
<gene>
    <name evidence="15" type="primary">ileS</name>
    <name evidence="18" type="ORF">A2843_02855</name>
</gene>
<dbReference type="SUPFAM" id="SSF52374">
    <property type="entry name" value="Nucleotidylyl transferase"/>
    <property type="match status" value="1"/>
</dbReference>
<dbReference type="GO" id="GO:0005737">
    <property type="term" value="C:cytoplasm"/>
    <property type="evidence" value="ECO:0007669"/>
    <property type="project" value="UniProtKB-SubCell"/>
</dbReference>
<dbReference type="InterPro" id="IPR029033">
    <property type="entry name" value="His_PPase_superfam"/>
</dbReference>
<accession>A0A1G2QT07</accession>
<dbReference type="InterPro" id="IPR013078">
    <property type="entry name" value="His_Pase_superF_clade-1"/>
</dbReference>
<organism evidence="18 19">
    <name type="scientific">Candidatus Wildermuthbacteria bacterium RIFCSPHIGHO2_01_FULL_48_27b</name>
    <dbReference type="NCBI Taxonomy" id="1802447"/>
    <lineage>
        <taxon>Bacteria</taxon>
        <taxon>Candidatus Wildermuthiibacteriota</taxon>
    </lineage>
</organism>
<keyword evidence="11 15" id="KW-0648">Protein biosynthesis</keyword>
<dbReference type="InterPro" id="IPR002300">
    <property type="entry name" value="aa-tRNA-synth_Ia"/>
</dbReference>